<name>A0ACC1AXT5_9ROSI</name>
<accession>A0ACC1AXT5</accession>
<dbReference type="EMBL" id="CM047904">
    <property type="protein sequence ID" value="KAJ0091483.1"/>
    <property type="molecule type" value="Genomic_DNA"/>
</dbReference>
<keyword evidence="2" id="KW-1185">Reference proteome</keyword>
<proteinExistence type="predicted"/>
<protein>
    <submittedName>
        <fullName evidence="1">Uncharacterized protein</fullName>
    </submittedName>
</protein>
<reference evidence="2" key="1">
    <citation type="journal article" date="2023" name="G3 (Bethesda)">
        <title>Genome assembly and association tests identify interacting loci associated with vigor, precocity, and sex in interspecific pistachio rootstocks.</title>
        <authorList>
            <person name="Palmer W."/>
            <person name="Jacygrad E."/>
            <person name="Sagayaradj S."/>
            <person name="Cavanaugh K."/>
            <person name="Han R."/>
            <person name="Bertier L."/>
            <person name="Beede B."/>
            <person name="Kafkas S."/>
            <person name="Golino D."/>
            <person name="Preece J."/>
            <person name="Michelmore R."/>
        </authorList>
    </citation>
    <scope>NUCLEOTIDE SEQUENCE [LARGE SCALE GENOMIC DNA]</scope>
</reference>
<comment type="caution">
    <text evidence="1">The sequence shown here is derived from an EMBL/GenBank/DDBJ whole genome shotgun (WGS) entry which is preliminary data.</text>
</comment>
<dbReference type="Proteomes" id="UP001164250">
    <property type="component" value="Chromosome 8"/>
</dbReference>
<sequence>MLDIRVHVDFGQKKFAFDLKASLFFCHIFFPLYFYTPPPPSHTILVQQPPPPHSSLAPTTATATAPTQNPTERKPFVAAYEIANNNFFNARVSPILACLKPLHCINPRTNSQHL</sequence>
<evidence type="ECO:0000313" key="2">
    <source>
        <dbReference type="Proteomes" id="UP001164250"/>
    </source>
</evidence>
<organism evidence="1 2">
    <name type="scientific">Pistacia atlantica</name>
    <dbReference type="NCBI Taxonomy" id="434234"/>
    <lineage>
        <taxon>Eukaryota</taxon>
        <taxon>Viridiplantae</taxon>
        <taxon>Streptophyta</taxon>
        <taxon>Embryophyta</taxon>
        <taxon>Tracheophyta</taxon>
        <taxon>Spermatophyta</taxon>
        <taxon>Magnoliopsida</taxon>
        <taxon>eudicotyledons</taxon>
        <taxon>Gunneridae</taxon>
        <taxon>Pentapetalae</taxon>
        <taxon>rosids</taxon>
        <taxon>malvids</taxon>
        <taxon>Sapindales</taxon>
        <taxon>Anacardiaceae</taxon>
        <taxon>Pistacia</taxon>
    </lineage>
</organism>
<gene>
    <name evidence="1" type="ORF">Patl1_14063</name>
</gene>
<evidence type="ECO:0000313" key="1">
    <source>
        <dbReference type="EMBL" id="KAJ0091483.1"/>
    </source>
</evidence>